<gene>
    <name evidence="10" type="ORF">E0L93_06445</name>
</gene>
<evidence type="ECO:0000259" key="9">
    <source>
        <dbReference type="Pfam" id="PF12704"/>
    </source>
</evidence>
<evidence type="ECO:0000256" key="1">
    <source>
        <dbReference type="ARBA" id="ARBA00004651"/>
    </source>
</evidence>
<keyword evidence="3 7" id="KW-0812">Transmembrane</keyword>
<feature type="transmembrane region" description="Helical" evidence="7">
    <location>
        <begin position="453"/>
        <end position="470"/>
    </location>
</feature>
<evidence type="ECO:0000256" key="7">
    <source>
        <dbReference type="SAM" id="Phobius"/>
    </source>
</evidence>
<feature type="transmembrane region" description="Helical" evidence="7">
    <location>
        <begin position="15"/>
        <end position="35"/>
    </location>
</feature>
<dbReference type="OrthoDB" id="135354at2"/>
<feature type="domain" description="ABC3 transporter permease C-terminal" evidence="8">
    <location>
        <begin position="861"/>
        <end position="977"/>
    </location>
</feature>
<feature type="transmembrane region" description="Helical" evidence="7">
    <location>
        <begin position="305"/>
        <end position="330"/>
    </location>
</feature>
<sequence>MAAMDKLFGIPMDGLALTLAAILAVLLVPVLWTLLFNRIMFRIGLRNIPRRKAQSALIVLGLMLSTLIMTSAFGFGDSLNYSIKSDIYRELGPIDETITVKGQDEESGGLALFPESDYVGLAVQVAGEPAIETLVPALEAPAAVRAGDRNAPGAALMGLPTDQEMQELRAANGTALPDLDENEVLVNEALAEELELASGDTVEVFAGPQPLEITVAGVVPDGGLAGTEPRMLAPLEAVQELTGAGDRLSAIFVSNRGDAEAGVEETGAAVEALEAATAGTGLSVEATKQDGLSGAEEVANAFTSIFMILGLFSVMVGVLLIFLIFVMLAAERKPEMGISRAVGTKRRHLIQSFLSEGALYSLLAAAVGAGLGVLVSWLLIGTVGRIFATLEPGWTFSFDITPWSLIAGYSLGMIITFTTVLFSSWRVSRLNIVAAIRDVPEPENRRLRGRSTVIALLALVGGAALSAVAWQQIWGSAFWLGTSAVIVAAAVLVRRFVASERVAYSLAGGGLLAWWFGSFWLDDRVERIYELSGGFEMFFLSGVMLVAGAVWLVMYNAQSVLSLATVIFRRSRSLAPVIKTATSYPLAYPFRTGLTLGMFALIVFSLVMMSVISESFSGDEEAIREYAGGYMVQGSANPNNPPQNLEAAISEDPELRDRVAGFATVSTAPAEVREAGGESEFAEATLQGVDEDFLRENEFPIKVRAEGYENDREVWEALRDDPNLAVVSAMNVRMENAFIVGDTGFQLKSVSYEQDTMRPTEITARNPQTGEETQYTVIGVLDFARTFDIYTSEAGLERYAGMAVPPNQYLFRLKSGAEEVATARELESAFVTNGLQASSMTAEFEEQNSTNDTFNTLLQAFMGLGLLVGIAALGVISIRSVVERRQQIGMLRAIGFKRRMVQAAFMIEYSFIAVVGIAIGLVLGISLAYLLLTDDQIAGTGAAFSLPVTQLAVIVGIAYLAALVATYWPARRAANIPVAEALRYE</sequence>
<feature type="transmembrane region" description="Helical" evidence="7">
    <location>
        <begin position="588"/>
        <end position="612"/>
    </location>
</feature>
<dbReference type="GO" id="GO:0022857">
    <property type="term" value="F:transmembrane transporter activity"/>
    <property type="evidence" value="ECO:0007669"/>
    <property type="project" value="TreeGrafter"/>
</dbReference>
<feature type="transmembrane region" description="Helical" evidence="7">
    <location>
        <begin position="944"/>
        <end position="968"/>
    </location>
</feature>
<comment type="similarity">
    <text evidence="6">Belongs to the ABC-4 integral membrane protein family.</text>
</comment>
<dbReference type="GO" id="GO:0005886">
    <property type="term" value="C:plasma membrane"/>
    <property type="evidence" value="ECO:0007669"/>
    <property type="project" value="UniProtKB-SubCell"/>
</dbReference>
<name>A0A4R1BL47_9ACTN</name>
<feature type="domain" description="ABC3 transporter permease C-terminal" evidence="8">
    <location>
        <begin position="308"/>
        <end position="432"/>
    </location>
</feature>
<evidence type="ECO:0000256" key="2">
    <source>
        <dbReference type="ARBA" id="ARBA00022475"/>
    </source>
</evidence>
<keyword evidence="4 7" id="KW-1133">Transmembrane helix</keyword>
<dbReference type="InterPro" id="IPR050250">
    <property type="entry name" value="Macrolide_Exporter_MacB"/>
</dbReference>
<dbReference type="Pfam" id="PF02687">
    <property type="entry name" value="FtsX"/>
    <property type="match status" value="2"/>
</dbReference>
<feature type="domain" description="MacB-like periplasmic core" evidence="9">
    <location>
        <begin position="592"/>
        <end position="828"/>
    </location>
</feature>
<proteinExistence type="inferred from homology"/>
<feature type="domain" description="MacB-like periplasmic core" evidence="9">
    <location>
        <begin position="55"/>
        <end position="256"/>
    </location>
</feature>
<dbReference type="EMBL" id="SKBU01000013">
    <property type="protein sequence ID" value="TCJ18056.1"/>
    <property type="molecule type" value="Genomic_DNA"/>
</dbReference>
<feature type="transmembrane region" description="Helical" evidence="7">
    <location>
        <begin position="400"/>
        <end position="422"/>
    </location>
</feature>
<feature type="transmembrane region" description="Helical" evidence="7">
    <location>
        <begin position="502"/>
        <end position="521"/>
    </location>
</feature>
<accession>A0A4R1BL47</accession>
<dbReference type="Pfam" id="PF12704">
    <property type="entry name" value="MacB_PCD"/>
    <property type="match status" value="2"/>
</dbReference>
<evidence type="ECO:0000256" key="5">
    <source>
        <dbReference type="ARBA" id="ARBA00023136"/>
    </source>
</evidence>
<reference evidence="10 11" key="1">
    <citation type="submission" date="2019-03" db="EMBL/GenBank/DDBJ databases">
        <title>Whole genome sequence of a novel Rubrobacter taiwanensis strain, isolated from Yellowstone National Park.</title>
        <authorList>
            <person name="Freed S."/>
            <person name="Ramaley R.F."/>
            <person name="Kyndt J.A."/>
        </authorList>
    </citation>
    <scope>NUCLEOTIDE SEQUENCE [LARGE SCALE GENOMIC DNA]</scope>
    <source>
        <strain evidence="10 11">Yellowstone</strain>
    </source>
</reference>
<feature type="transmembrane region" description="Helical" evidence="7">
    <location>
        <begin position="541"/>
        <end position="568"/>
    </location>
</feature>
<feature type="transmembrane region" description="Helical" evidence="7">
    <location>
        <begin position="357"/>
        <end position="380"/>
    </location>
</feature>
<comment type="caution">
    <text evidence="10">The sequence shown here is derived from an EMBL/GenBank/DDBJ whole genome shotgun (WGS) entry which is preliminary data.</text>
</comment>
<dbReference type="PANTHER" id="PTHR30572">
    <property type="entry name" value="MEMBRANE COMPONENT OF TRANSPORTER-RELATED"/>
    <property type="match status" value="1"/>
</dbReference>
<dbReference type="PANTHER" id="PTHR30572:SF17">
    <property type="entry name" value="ABC3 TRANSPORTER PERMEASE PROTEIN DOMAIN-CONTAINING PROTEIN"/>
    <property type="match status" value="1"/>
</dbReference>
<dbReference type="Proteomes" id="UP000295244">
    <property type="component" value="Unassembled WGS sequence"/>
</dbReference>
<keyword evidence="11" id="KW-1185">Reference proteome</keyword>
<keyword evidence="5 7" id="KW-0472">Membrane</keyword>
<feature type="transmembrane region" description="Helical" evidence="7">
    <location>
        <begin position="476"/>
        <end position="493"/>
    </location>
</feature>
<organism evidence="10 11">
    <name type="scientific">Rubrobacter taiwanensis</name>
    <dbReference type="NCBI Taxonomy" id="185139"/>
    <lineage>
        <taxon>Bacteria</taxon>
        <taxon>Bacillati</taxon>
        <taxon>Actinomycetota</taxon>
        <taxon>Rubrobacteria</taxon>
        <taxon>Rubrobacterales</taxon>
        <taxon>Rubrobacteraceae</taxon>
        <taxon>Rubrobacter</taxon>
    </lineage>
</organism>
<feature type="transmembrane region" description="Helical" evidence="7">
    <location>
        <begin position="903"/>
        <end position="932"/>
    </location>
</feature>
<feature type="transmembrane region" description="Helical" evidence="7">
    <location>
        <begin position="56"/>
        <end position="75"/>
    </location>
</feature>
<evidence type="ECO:0000256" key="3">
    <source>
        <dbReference type="ARBA" id="ARBA00022692"/>
    </source>
</evidence>
<dbReference type="AlphaFoldDB" id="A0A4R1BL47"/>
<keyword evidence="2" id="KW-1003">Cell membrane</keyword>
<dbReference type="InterPro" id="IPR025857">
    <property type="entry name" value="MacB_PCD"/>
</dbReference>
<evidence type="ECO:0000256" key="6">
    <source>
        <dbReference type="ARBA" id="ARBA00038076"/>
    </source>
</evidence>
<evidence type="ECO:0000256" key="4">
    <source>
        <dbReference type="ARBA" id="ARBA00022989"/>
    </source>
</evidence>
<comment type="subcellular location">
    <subcellularLocation>
        <location evidence="1">Cell membrane</location>
        <topology evidence="1">Multi-pass membrane protein</topology>
    </subcellularLocation>
</comment>
<evidence type="ECO:0000259" key="8">
    <source>
        <dbReference type="Pfam" id="PF02687"/>
    </source>
</evidence>
<dbReference type="InterPro" id="IPR003838">
    <property type="entry name" value="ABC3_permease_C"/>
</dbReference>
<evidence type="ECO:0000313" key="11">
    <source>
        <dbReference type="Proteomes" id="UP000295244"/>
    </source>
</evidence>
<evidence type="ECO:0000313" key="10">
    <source>
        <dbReference type="EMBL" id="TCJ18056.1"/>
    </source>
</evidence>
<protein>
    <submittedName>
        <fullName evidence="10">FtsX-like permease family protein</fullName>
    </submittedName>
</protein>
<feature type="transmembrane region" description="Helical" evidence="7">
    <location>
        <begin position="857"/>
        <end position="882"/>
    </location>
</feature>